<dbReference type="EMBL" id="GL983732">
    <property type="protein sequence ID" value="EGR32284.1"/>
    <property type="molecule type" value="Genomic_DNA"/>
</dbReference>
<keyword evidence="3" id="KW-1185">Reference proteome</keyword>
<name>G0QR71_ICHMU</name>
<reference evidence="2 3" key="1">
    <citation type="submission" date="2011-07" db="EMBL/GenBank/DDBJ databases">
        <authorList>
            <person name="Coyne R."/>
            <person name="Brami D."/>
            <person name="Johnson J."/>
            <person name="Hostetler J."/>
            <person name="Hannick L."/>
            <person name="Clark T."/>
            <person name="Cassidy-Hanley D."/>
            <person name="Inman J."/>
        </authorList>
    </citation>
    <scope>NUCLEOTIDE SEQUENCE [LARGE SCALE GENOMIC DNA]</scope>
    <source>
        <strain evidence="2 3">G5</strain>
    </source>
</reference>
<protein>
    <submittedName>
        <fullName evidence="2">Uncharacterized protein</fullName>
    </submittedName>
</protein>
<dbReference type="AlphaFoldDB" id="G0QR71"/>
<feature type="coiled-coil region" evidence="1">
    <location>
        <begin position="230"/>
        <end position="257"/>
    </location>
</feature>
<dbReference type="InParanoid" id="G0QR71"/>
<evidence type="ECO:0000313" key="2">
    <source>
        <dbReference type="EMBL" id="EGR32284.1"/>
    </source>
</evidence>
<gene>
    <name evidence="2" type="ORF">IMG5_089810</name>
</gene>
<keyword evidence="1" id="KW-0175">Coiled coil</keyword>
<dbReference type="eggNOG" id="ENOG502R2KU">
    <property type="taxonomic scope" value="Eukaryota"/>
</dbReference>
<dbReference type="GeneID" id="14908443"/>
<proteinExistence type="predicted"/>
<dbReference type="Proteomes" id="UP000008983">
    <property type="component" value="Unassembled WGS sequence"/>
</dbReference>
<dbReference type="OMA" id="ERNEICE"/>
<organism evidence="2 3">
    <name type="scientific">Ichthyophthirius multifiliis</name>
    <name type="common">White spot disease agent</name>
    <name type="synonym">Ich</name>
    <dbReference type="NCBI Taxonomy" id="5932"/>
    <lineage>
        <taxon>Eukaryota</taxon>
        <taxon>Sar</taxon>
        <taxon>Alveolata</taxon>
        <taxon>Ciliophora</taxon>
        <taxon>Intramacronucleata</taxon>
        <taxon>Oligohymenophorea</taxon>
        <taxon>Hymenostomatida</taxon>
        <taxon>Ophryoglenina</taxon>
        <taxon>Ichthyophthirius</taxon>
    </lineage>
</organism>
<dbReference type="RefSeq" id="XP_004035770.1">
    <property type="nucleotide sequence ID" value="XM_004035722.1"/>
</dbReference>
<evidence type="ECO:0000313" key="3">
    <source>
        <dbReference type="Proteomes" id="UP000008983"/>
    </source>
</evidence>
<feature type="non-terminal residue" evidence="2">
    <location>
        <position position="303"/>
    </location>
</feature>
<accession>G0QR71</accession>
<sequence length="303" mass="36468">MSGETTFITQEKYQTLEQKFKDSQVEIKQMSQLFERYRQETEQMEKVQLQQVEMLEQQLEKSSLEKEYLMLTLKKELQLITLETQKIINEKNDETQQLRTELEKKAQLLKSIIQDESSQDNQNQEIQNKENLNEEDKDKIIQNLKKQLLSKNVNIQELVQDIQKNEKLINEQKSMFEKFQKEILGKSQERDSKIILMQEKQIESLKKSIYAKDEYIKSLEEIPNCQNEEVELMRELISQQQEKLVKITNNFEMYRKESETLFAEQINLRDLQIKNLQMKLDIYQKYDDEFAQEEKEAQEEKDA</sequence>
<evidence type="ECO:0000256" key="1">
    <source>
        <dbReference type="SAM" id="Coils"/>
    </source>
</evidence>
<feature type="coiled-coil region" evidence="1">
    <location>
        <begin position="13"/>
        <end position="58"/>
    </location>
</feature>
<dbReference type="OrthoDB" id="10556649at2759"/>
<feature type="coiled-coil region" evidence="1">
    <location>
        <begin position="85"/>
        <end position="175"/>
    </location>
</feature>